<evidence type="ECO:0000313" key="2">
    <source>
        <dbReference type="EMBL" id="KAK0983330.1"/>
    </source>
</evidence>
<dbReference type="Proteomes" id="UP001175353">
    <property type="component" value="Unassembled WGS sequence"/>
</dbReference>
<accession>A0AAN6KHZ3</accession>
<reference evidence="2" key="1">
    <citation type="submission" date="2023-06" db="EMBL/GenBank/DDBJ databases">
        <title>Black Yeasts Isolated from many extreme environments.</title>
        <authorList>
            <person name="Coleine C."/>
            <person name="Stajich J.E."/>
            <person name="Selbmann L."/>
        </authorList>
    </citation>
    <scope>NUCLEOTIDE SEQUENCE</scope>
    <source>
        <strain evidence="2">CCFEE 5200</strain>
    </source>
</reference>
<dbReference type="AlphaFoldDB" id="A0AAN6KHZ3"/>
<dbReference type="Gene3D" id="3.20.20.80">
    <property type="entry name" value="Glycosidases"/>
    <property type="match status" value="1"/>
</dbReference>
<evidence type="ECO:0008006" key="4">
    <source>
        <dbReference type="Google" id="ProtNLM"/>
    </source>
</evidence>
<dbReference type="GO" id="GO:0005975">
    <property type="term" value="P:carbohydrate metabolic process"/>
    <property type="evidence" value="ECO:0007669"/>
    <property type="project" value="InterPro"/>
</dbReference>
<evidence type="ECO:0000313" key="3">
    <source>
        <dbReference type="Proteomes" id="UP001175353"/>
    </source>
</evidence>
<dbReference type="InterPro" id="IPR017853">
    <property type="entry name" value="GH"/>
</dbReference>
<protein>
    <recommendedName>
        <fullName evidence="4">Glycoside hydrolase family 1 protein</fullName>
    </recommendedName>
</protein>
<dbReference type="Pfam" id="PF00232">
    <property type="entry name" value="Glyco_hydro_1"/>
    <property type="match status" value="1"/>
</dbReference>
<gene>
    <name evidence="2" type="ORF">LTR91_011273</name>
</gene>
<keyword evidence="3" id="KW-1185">Reference proteome</keyword>
<sequence length="623" mass="68674">MHKCGEGTPPQAVLSGITPATLGVEAHGVQPLGVVEMGQSRTAPATCSATSTTTKYSTFVFSAATTSRYATPLSAPLTLTTTYAPAFATASSLLPPNVTTTSYSLDRSATTLQDGRYGQGAYARLWQYLTWNSTMPFTTTVSPTPVASSELIFPPALYTACPSTSDSCVDCYKLPSNFIWGVAGSAFQIEGGLDFEGRGPGTLDVIGALPNTQDAANAETADMNYLLYKQDIARLAAIGVPYYSFSISWTRILPFGNESTPVNQPGLSHYDDVINTCLQYGVTPIVTLQHADPPLNLSLADPAYPNAFLYYAKQVMSHYGDRVQHWVTQNEPNIAFGIYTGTPYSAATNIMMGHAKVYHWYKEVLKGTGTITLKFANNLALPLDSTNPDDVRAASRYQDYILGIMGNAIFLGEQYPAEILNTTNLNLTALTPTQLSYLNGTADFWSFDPYTAQYATSPPGGIDACAANSSDPLWPVCVVNTNVQQDGWLMGQASYAYAYLAPQYVRQQFTYVWNTFRPSGILVAEFGFNPWMEWSKPVVYQLYDLERTLYYQEFLRETLKAIYEDGVNVIGALGWSVLDNDEFSSYYQQYGMQHVNRTNGQFTRSFKRSMFDYVDFFHQFISA</sequence>
<dbReference type="InterPro" id="IPR033132">
    <property type="entry name" value="GH_1_N_CS"/>
</dbReference>
<evidence type="ECO:0000256" key="1">
    <source>
        <dbReference type="RuleBase" id="RU003690"/>
    </source>
</evidence>
<organism evidence="2 3">
    <name type="scientific">Friedmanniomyces endolithicus</name>
    <dbReference type="NCBI Taxonomy" id="329885"/>
    <lineage>
        <taxon>Eukaryota</taxon>
        <taxon>Fungi</taxon>
        <taxon>Dikarya</taxon>
        <taxon>Ascomycota</taxon>
        <taxon>Pezizomycotina</taxon>
        <taxon>Dothideomycetes</taxon>
        <taxon>Dothideomycetidae</taxon>
        <taxon>Mycosphaerellales</taxon>
        <taxon>Teratosphaeriaceae</taxon>
        <taxon>Friedmanniomyces</taxon>
    </lineage>
</organism>
<dbReference type="InterPro" id="IPR001360">
    <property type="entry name" value="Glyco_hydro_1"/>
</dbReference>
<dbReference type="PROSITE" id="PS00653">
    <property type="entry name" value="GLYCOSYL_HYDROL_F1_2"/>
    <property type="match status" value="1"/>
</dbReference>
<dbReference type="PANTHER" id="PTHR10353">
    <property type="entry name" value="GLYCOSYL HYDROLASE"/>
    <property type="match status" value="1"/>
</dbReference>
<comment type="similarity">
    <text evidence="1">Belongs to the glycosyl hydrolase 1 family.</text>
</comment>
<dbReference type="GO" id="GO:0008422">
    <property type="term" value="F:beta-glucosidase activity"/>
    <property type="evidence" value="ECO:0007669"/>
    <property type="project" value="TreeGrafter"/>
</dbReference>
<comment type="caution">
    <text evidence="2">The sequence shown here is derived from an EMBL/GenBank/DDBJ whole genome shotgun (WGS) entry which is preliminary data.</text>
</comment>
<dbReference type="PANTHER" id="PTHR10353:SF53">
    <property type="entry name" value="BETA-1,4-GLUCOSIDASE (EUROFUNG)"/>
    <property type="match status" value="1"/>
</dbReference>
<proteinExistence type="inferred from homology"/>
<dbReference type="SUPFAM" id="SSF51445">
    <property type="entry name" value="(Trans)glycosidases"/>
    <property type="match status" value="1"/>
</dbReference>
<name>A0AAN6KHZ3_9PEZI</name>
<dbReference type="EMBL" id="JAUJLE010000102">
    <property type="protein sequence ID" value="KAK0983330.1"/>
    <property type="molecule type" value="Genomic_DNA"/>
</dbReference>